<comment type="caution">
    <text evidence="2">The sequence shown here is derived from an EMBL/GenBank/DDBJ whole genome shotgun (WGS) entry which is preliminary data.</text>
</comment>
<sequence>MMLTVKNATLGLPPTGSHAFSLRINQYKKGPLVSEKKDILAQARDQDIQRVWDTGATPSTALTTTSIRLASIGTTAITSSSMRTSWMSSSSKPARTPPSRLRR</sequence>
<evidence type="ECO:0000313" key="2">
    <source>
        <dbReference type="EMBL" id="KAL0957140.1"/>
    </source>
</evidence>
<evidence type="ECO:0000256" key="1">
    <source>
        <dbReference type="SAM" id="MobiDB-lite"/>
    </source>
</evidence>
<dbReference type="Proteomes" id="UP001556367">
    <property type="component" value="Unassembled WGS sequence"/>
</dbReference>
<feature type="compositionally biased region" description="Low complexity" evidence="1">
    <location>
        <begin position="80"/>
        <end position="91"/>
    </location>
</feature>
<proteinExistence type="predicted"/>
<name>A0ABR3JMU1_9AGAR</name>
<accession>A0ABR3JMU1</accession>
<keyword evidence="3" id="KW-1185">Reference proteome</keyword>
<evidence type="ECO:0000313" key="3">
    <source>
        <dbReference type="Proteomes" id="UP001556367"/>
    </source>
</evidence>
<feature type="region of interest" description="Disordered" evidence="1">
    <location>
        <begin position="80"/>
        <end position="103"/>
    </location>
</feature>
<organism evidence="2 3">
    <name type="scientific">Hohenbuehelia grisea</name>
    <dbReference type="NCBI Taxonomy" id="104357"/>
    <lineage>
        <taxon>Eukaryota</taxon>
        <taxon>Fungi</taxon>
        <taxon>Dikarya</taxon>
        <taxon>Basidiomycota</taxon>
        <taxon>Agaricomycotina</taxon>
        <taxon>Agaricomycetes</taxon>
        <taxon>Agaricomycetidae</taxon>
        <taxon>Agaricales</taxon>
        <taxon>Pleurotineae</taxon>
        <taxon>Pleurotaceae</taxon>
        <taxon>Hohenbuehelia</taxon>
    </lineage>
</organism>
<reference evidence="3" key="1">
    <citation type="submission" date="2024-06" db="EMBL/GenBank/DDBJ databases">
        <title>Multi-omics analyses provide insights into the biosynthesis of the anticancer antibiotic pleurotin in Hohenbuehelia grisea.</title>
        <authorList>
            <person name="Weaver J.A."/>
            <person name="Alberti F."/>
        </authorList>
    </citation>
    <scope>NUCLEOTIDE SEQUENCE [LARGE SCALE GENOMIC DNA]</scope>
    <source>
        <strain evidence="3">T-177</strain>
    </source>
</reference>
<protein>
    <submittedName>
        <fullName evidence="2">Uncharacterized protein</fullName>
    </submittedName>
</protein>
<dbReference type="EMBL" id="JASNQZ010000006">
    <property type="protein sequence ID" value="KAL0957140.1"/>
    <property type="molecule type" value="Genomic_DNA"/>
</dbReference>
<gene>
    <name evidence="2" type="ORF">HGRIS_003232</name>
</gene>